<dbReference type="RefSeq" id="WP_020834044.1">
    <property type="nucleotide sequence ID" value="NC_021846.1"/>
</dbReference>
<reference evidence="2 3" key="1">
    <citation type="journal article" date="2013" name="Genome Biol. Evol.">
        <title>Comparison of metabolic capacities and inference of gene content evolution in mosquito-associated Spiroplasma diminutum and S. taiwanense.</title>
        <authorList>
            <person name="Lo W.S."/>
            <person name="Ku C."/>
            <person name="Chen L.L."/>
            <person name="Chang T.H."/>
            <person name="Kuo C.H."/>
        </authorList>
    </citation>
    <scope>NUCLEOTIDE SEQUENCE [LARGE SCALE GENOMIC DNA]</scope>
    <source>
        <strain evidence="2">CT-1</strain>
    </source>
</reference>
<evidence type="ECO:0000313" key="3">
    <source>
        <dbReference type="Proteomes" id="UP000014984"/>
    </source>
</evidence>
<dbReference type="PATRIC" id="fig|1276220.3.peg.244"/>
<evidence type="ECO:0000256" key="1">
    <source>
        <dbReference type="SAM" id="Phobius"/>
    </source>
</evidence>
<organism evidence="2 3">
    <name type="scientific">Spiroplasma taiwanense CT-1</name>
    <dbReference type="NCBI Taxonomy" id="1276220"/>
    <lineage>
        <taxon>Bacteria</taxon>
        <taxon>Bacillati</taxon>
        <taxon>Mycoplasmatota</taxon>
        <taxon>Mollicutes</taxon>
        <taxon>Entomoplasmatales</taxon>
        <taxon>Spiroplasmataceae</taxon>
        <taxon>Spiroplasma</taxon>
    </lineage>
</organism>
<sequence length="58" mass="7213">MNNWPLWIILIVLVIILILYFIIPWNKIYKKKNEKQSLINEPKEYINKNNKIIKRQKF</sequence>
<keyword evidence="3" id="KW-1185">Reference proteome</keyword>
<accession>S5MGB5</accession>
<dbReference type="HOGENOM" id="CLU_2976997_0_0_14"/>
<dbReference type="AlphaFoldDB" id="S5MGB5"/>
<dbReference type="KEGG" id="stai:STAIW_v1c02410"/>
<evidence type="ECO:0000313" key="2">
    <source>
        <dbReference type="EMBL" id="AGR40905.1"/>
    </source>
</evidence>
<keyword evidence="1" id="KW-1133">Transmembrane helix</keyword>
<proteinExistence type="predicted"/>
<dbReference type="EMBL" id="CP005074">
    <property type="protein sequence ID" value="AGR40905.1"/>
    <property type="molecule type" value="Genomic_DNA"/>
</dbReference>
<name>S5MGB5_9MOLU</name>
<gene>
    <name evidence="2" type="ORF">STAIW_v1c02410</name>
</gene>
<dbReference type="Proteomes" id="UP000014984">
    <property type="component" value="Chromosome"/>
</dbReference>
<protein>
    <submittedName>
        <fullName evidence="2">Uncharacterized protein</fullName>
    </submittedName>
</protein>
<feature type="transmembrane region" description="Helical" evidence="1">
    <location>
        <begin position="6"/>
        <end position="25"/>
    </location>
</feature>
<keyword evidence="1" id="KW-0472">Membrane</keyword>
<keyword evidence="1" id="KW-0812">Transmembrane</keyword>